<evidence type="ECO:0000259" key="6">
    <source>
        <dbReference type="Pfam" id="PF12627"/>
    </source>
</evidence>
<keyword evidence="4" id="KW-0694">RNA-binding</keyword>
<protein>
    <submittedName>
        <fullName evidence="7">PolyA polymerase I-like protein</fullName>
    </submittedName>
</protein>
<evidence type="ECO:0000259" key="5">
    <source>
        <dbReference type="Pfam" id="PF01743"/>
    </source>
</evidence>
<dbReference type="Gene3D" id="1.10.3090.10">
    <property type="entry name" value="cca-adding enzyme, domain 2"/>
    <property type="match status" value="1"/>
</dbReference>
<dbReference type="Proteomes" id="UP000283530">
    <property type="component" value="Unassembled WGS sequence"/>
</dbReference>
<dbReference type="Pfam" id="PF01743">
    <property type="entry name" value="PolyA_pol"/>
    <property type="match status" value="1"/>
</dbReference>
<organism evidence="7 8">
    <name type="scientific">Cinnamomum micranthum f. kanehirae</name>
    <dbReference type="NCBI Taxonomy" id="337451"/>
    <lineage>
        <taxon>Eukaryota</taxon>
        <taxon>Viridiplantae</taxon>
        <taxon>Streptophyta</taxon>
        <taxon>Embryophyta</taxon>
        <taxon>Tracheophyta</taxon>
        <taxon>Spermatophyta</taxon>
        <taxon>Magnoliopsida</taxon>
        <taxon>Magnoliidae</taxon>
        <taxon>Laurales</taxon>
        <taxon>Lauraceae</taxon>
        <taxon>Cinnamomum</taxon>
    </lineage>
</organism>
<keyword evidence="3" id="KW-0547">Nucleotide-binding</keyword>
<sequence length="545" mass="61720">MAIPQRSNNLLFSPSIFSRLQTLISDVQRSKHTFAGEEGEISHIRKDAALDSVTTKNVDRLDTSTWKVVDARRVGISWSKISPSTLMVLKILHRKGFDAYLVGGCVRDLLLKKTPKDFDVVTTAGLKQVKKQFHRSQIVGQRFPICRVKIYDNTIEVSSFDTIAKHSKEKETVDFSQMPTGCDKKDFVRWKNCMERDFTINGLLYDPFVNRIYDYTGGIMDLKLCKVRTVIPAYVSFKEDCARILRALRIAARLGLHFSRDTAAAMRDLSSSIVTLAKSRLMMEMNFMLAYGAAESSLCLLHRFRLLNIMLPVHGAYLAEQAEKKIAESSTMFMKLFSSVDKLLAPDRPSDCSLWVGLLAFHLALINHPQDPLVVWTFASNLYYGNWCKAVEFARENAKMGVQFSPEILEMSATKSDESLLEEVSHLASLVISSIDALTNTDALLKTMGRYPQFPHLGLVFISKKTATVVSEHFSVIEADVKHQVMERENFDVDYKLLEMGEPKETRFVLGKVIMDTMNNGVLQDQNVEVFKVVKHRPSLSKLFT</sequence>
<dbReference type="PANTHER" id="PTHR43051:SF1">
    <property type="entry name" value="POLYNUCLEOTIDE ADENYLYLTRANSFERASE FAMILY PROTEIN"/>
    <property type="match status" value="1"/>
</dbReference>
<keyword evidence="2 4" id="KW-0808">Transferase</keyword>
<dbReference type="InterPro" id="IPR032828">
    <property type="entry name" value="PolyA_RNA-bd"/>
</dbReference>
<dbReference type="GO" id="GO:0001680">
    <property type="term" value="P:tRNA 3'-terminal CCA addition"/>
    <property type="evidence" value="ECO:0007669"/>
    <property type="project" value="UniProtKB-ARBA"/>
</dbReference>
<comment type="similarity">
    <text evidence="1 4">Belongs to the tRNA nucleotidyltransferase/poly(A) polymerase family.</text>
</comment>
<dbReference type="Pfam" id="PF12627">
    <property type="entry name" value="PolyA_pol_RNAbd"/>
    <property type="match status" value="1"/>
</dbReference>
<dbReference type="OrthoDB" id="445712at2759"/>
<dbReference type="GO" id="GO:0000166">
    <property type="term" value="F:nucleotide binding"/>
    <property type="evidence" value="ECO:0007669"/>
    <property type="project" value="UniProtKB-KW"/>
</dbReference>
<proteinExistence type="inferred from homology"/>
<gene>
    <name evidence="7" type="ORF">CKAN_02218900</name>
</gene>
<dbReference type="SUPFAM" id="SSF81891">
    <property type="entry name" value="Poly A polymerase C-terminal region-like"/>
    <property type="match status" value="1"/>
</dbReference>
<evidence type="ECO:0000256" key="3">
    <source>
        <dbReference type="ARBA" id="ARBA00022741"/>
    </source>
</evidence>
<dbReference type="EMBL" id="QPKB01000009">
    <property type="protein sequence ID" value="RWR92960.1"/>
    <property type="molecule type" value="Genomic_DNA"/>
</dbReference>
<dbReference type="InterPro" id="IPR002646">
    <property type="entry name" value="PolA_pol_head_dom"/>
</dbReference>
<dbReference type="AlphaFoldDB" id="A0A443PQA4"/>
<dbReference type="Gene3D" id="3.30.460.10">
    <property type="entry name" value="Beta Polymerase, domain 2"/>
    <property type="match status" value="1"/>
</dbReference>
<accession>A0A443PQA4</accession>
<evidence type="ECO:0000313" key="8">
    <source>
        <dbReference type="Proteomes" id="UP000283530"/>
    </source>
</evidence>
<evidence type="ECO:0000256" key="2">
    <source>
        <dbReference type="ARBA" id="ARBA00022679"/>
    </source>
</evidence>
<name>A0A443PQA4_9MAGN</name>
<reference evidence="7 8" key="1">
    <citation type="journal article" date="2019" name="Nat. Plants">
        <title>Stout camphor tree genome fills gaps in understanding of flowering plant genome evolution.</title>
        <authorList>
            <person name="Chaw S.M."/>
            <person name="Liu Y.C."/>
            <person name="Wu Y.W."/>
            <person name="Wang H.Y."/>
            <person name="Lin C.I."/>
            <person name="Wu C.S."/>
            <person name="Ke H.M."/>
            <person name="Chang L.Y."/>
            <person name="Hsu C.Y."/>
            <person name="Yang H.T."/>
            <person name="Sudianto E."/>
            <person name="Hsu M.H."/>
            <person name="Wu K.P."/>
            <person name="Wang L.N."/>
            <person name="Leebens-Mack J.H."/>
            <person name="Tsai I.J."/>
        </authorList>
    </citation>
    <scope>NUCLEOTIDE SEQUENCE [LARGE SCALE GENOMIC DNA]</scope>
    <source>
        <strain evidence="8">cv. Chaw 1501</strain>
        <tissue evidence="7">Young leaves</tissue>
    </source>
</reference>
<dbReference type="STRING" id="337451.A0A443PQA4"/>
<dbReference type="SUPFAM" id="SSF81301">
    <property type="entry name" value="Nucleotidyltransferase"/>
    <property type="match status" value="1"/>
</dbReference>
<evidence type="ECO:0000256" key="4">
    <source>
        <dbReference type="RuleBase" id="RU003953"/>
    </source>
</evidence>
<feature type="domain" description="tRNA nucleotidyltransferase/poly(A) polymerase RNA and SrmB- binding" evidence="6">
    <location>
        <begin position="255"/>
        <end position="314"/>
    </location>
</feature>
<dbReference type="CDD" id="cd05398">
    <property type="entry name" value="NT_ClassII-CCAase"/>
    <property type="match status" value="1"/>
</dbReference>
<evidence type="ECO:0000313" key="7">
    <source>
        <dbReference type="EMBL" id="RWR92960.1"/>
    </source>
</evidence>
<dbReference type="InterPro" id="IPR052191">
    <property type="entry name" value="tRNA_ntf/polyA_polymerase_I"/>
</dbReference>
<dbReference type="PANTHER" id="PTHR43051">
    <property type="entry name" value="POLYNUCLEOTIDE ADENYLYLTRANSFERASE FAMILY PROTEIN"/>
    <property type="match status" value="1"/>
</dbReference>
<dbReference type="GO" id="GO:0016779">
    <property type="term" value="F:nucleotidyltransferase activity"/>
    <property type="evidence" value="ECO:0007669"/>
    <property type="project" value="InterPro"/>
</dbReference>
<comment type="caution">
    <text evidence="7">The sequence shown here is derived from an EMBL/GenBank/DDBJ whole genome shotgun (WGS) entry which is preliminary data.</text>
</comment>
<dbReference type="GO" id="GO:0003723">
    <property type="term" value="F:RNA binding"/>
    <property type="evidence" value="ECO:0007669"/>
    <property type="project" value="UniProtKB-KW"/>
</dbReference>
<dbReference type="InterPro" id="IPR043519">
    <property type="entry name" value="NT_sf"/>
</dbReference>
<feature type="domain" description="Poly A polymerase head" evidence="5">
    <location>
        <begin position="99"/>
        <end position="227"/>
    </location>
</feature>
<evidence type="ECO:0000256" key="1">
    <source>
        <dbReference type="ARBA" id="ARBA00007265"/>
    </source>
</evidence>
<keyword evidence="8" id="KW-1185">Reference proteome</keyword>